<evidence type="ECO:0000256" key="1">
    <source>
        <dbReference type="ARBA" id="ARBA00001936"/>
    </source>
</evidence>
<evidence type="ECO:0000256" key="11">
    <source>
        <dbReference type="SAM" id="MobiDB-lite"/>
    </source>
</evidence>
<evidence type="ECO:0000256" key="7">
    <source>
        <dbReference type="ARBA" id="ARBA00022801"/>
    </source>
</evidence>
<dbReference type="Gene3D" id="3.60.10.10">
    <property type="entry name" value="Endonuclease/exonuclease/phosphatase"/>
    <property type="match status" value="1"/>
</dbReference>
<accession>A0ABR4D4Y1</accession>
<evidence type="ECO:0000313" key="13">
    <source>
        <dbReference type="Proteomes" id="UP001600064"/>
    </source>
</evidence>
<comment type="subcellular location">
    <subcellularLocation>
        <location evidence="3">Nucleus</location>
    </subcellularLocation>
</comment>
<evidence type="ECO:0000256" key="10">
    <source>
        <dbReference type="ARBA" id="ARBA00023242"/>
    </source>
</evidence>
<dbReference type="EMBL" id="JAZGUE010000006">
    <property type="protein sequence ID" value="KAL2265419.1"/>
    <property type="molecule type" value="Genomic_DNA"/>
</dbReference>
<dbReference type="PANTHER" id="PTHR15822:SF4">
    <property type="entry name" value="TYROSYL-DNA PHOSPHODIESTERASE 2"/>
    <property type="match status" value="1"/>
</dbReference>
<keyword evidence="9" id="KW-0234">DNA repair</keyword>
<evidence type="ECO:0000256" key="4">
    <source>
        <dbReference type="ARBA" id="ARBA00022722"/>
    </source>
</evidence>
<protein>
    <submittedName>
        <fullName evidence="12">Uncharacterized protein</fullName>
    </submittedName>
</protein>
<evidence type="ECO:0000256" key="2">
    <source>
        <dbReference type="ARBA" id="ARBA00001946"/>
    </source>
</evidence>
<feature type="compositionally biased region" description="Acidic residues" evidence="11">
    <location>
        <begin position="363"/>
        <end position="393"/>
    </location>
</feature>
<keyword evidence="4" id="KW-0540">Nuclease</keyword>
<keyword evidence="6" id="KW-0227">DNA damage</keyword>
<keyword evidence="7" id="KW-0378">Hydrolase</keyword>
<sequence length="407" mass="45208">MVNYMQLPSGWKPADVIEQPYLTMRHGAWQPAQEHMPSAAPALGTNIRFSVLTWNLDARRPELDARIDSILLQLRIMVENCPVLILPVIMLSEVTPPCLERLRQTLWVKMHFNISDTAASPPASGTLMLIPRLFPIKTVYRVPCGVTKGGTPRDLLFVDVALTNRNSSAAAEAGERVFRLCTAHLAGLFPRQRAKVLAKAAAHLRLAHLGVLGGDLHAVTAWDAAAAAENRLRDAFLEQGGVERDKEAATFGPTADLRDVRAIGPHRTDKILFCGHATVLCYDTFGKKAVVSDPWAQRELLEHGRLARPWASDHLGVEAVFAVKQDEGEEGEWIVDDDDDDDDDDEDEDGGEQGNEGQPGWIGDEEEEHEEDEDEDEDGEEMGEWIVDDEVDGNELYYPMLSEEGWM</sequence>
<comment type="cofactor">
    <cofactor evidence="2">
        <name>Mg(2+)</name>
        <dbReference type="ChEBI" id="CHEBI:18420"/>
    </cofactor>
</comment>
<evidence type="ECO:0000256" key="8">
    <source>
        <dbReference type="ARBA" id="ARBA00022842"/>
    </source>
</evidence>
<dbReference type="GeneID" id="98127883"/>
<feature type="compositionally biased region" description="Acidic residues" evidence="11">
    <location>
        <begin position="327"/>
        <end position="351"/>
    </location>
</feature>
<dbReference type="PANTHER" id="PTHR15822">
    <property type="entry name" value="TRAF AND TNF RECEPTOR-ASSOCIATED PROTEIN"/>
    <property type="match status" value="1"/>
</dbReference>
<proteinExistence type="predicted"/>
<organism evidence="12 13">
    <name type="scientific">Remersonia thermophila</name>
    <dbReference type="NCBI Taxonomy" id="72144"/>
    <lineage>
        <taxon>Eukaryota</taxon>
        <taxon>Fungi</taxon>
        <taxon>Dikarya</taxon>
        <taxon>Ascomycota</taxon>
        <taxon>Pezizomycotina</taxon>
        <taxon>Sordariomycetes</taxon>
        <taxon>Sordariomycetidae</taxon>
        <taxon>Sordariales</taxon>
        <taxon>Sordariales incertae sedis</taxon>
        <taxon>Remersonia</taxon>
    </lineage>
</organism>
<feature type="region of interest" description="Disordered" evidence="11">
    <location>
        <begin position="326"/>
        <end position="407"/>
    </location>
</feature>
<gene>
    <name evidence="12" type="ORF">VTJ83DRAFT_6519</name>
</gene>
<keyword evidence="5" id="KW-0479">Metal-binding</keyword>
<reference evidence="12 13" key="1">
    <citation type="journal article" date="2024" name="Commun. Biol.">
        <title>Comparative genomic analysis of thermophilic fungi reveals convergent evolutionary adaptations and gene losses.</title>
        <authorList>
            <person name="Steindorff A.S."/>
            <person name="Aguilar-Pontes M.V."/>
            <person name="Robinson A.J."/>
            <person name="Andreopoulos B."/>
            <person name="LaButti K."/>
            <person name="Kuo A."/>
            <person name="Mondo S."/>
            <person name="Riley R."/>
            <person name="Otillar R."/>
            <person name="Haridas S."/>
            <person name="Lipzen A."/>
            <person name="Grimwood J."/>
            <person name="Schmutz J."/>
            <person name="Clum A."/>
            <person name="Reid I.D."/>
            <person name="Moisan M.C."/>
            <person name="Butler G."/>
            <person name="Nguyen T.T.M."/>
            <person name="Dewar K."/>
            <person name="Conant G."/>
            <person name="Drula E."/>
            <person name="Henrissat B."/>
            <person name="Hansel C."/>
            <person name="Singer S."/>
            <person name="Hutchinson M.I."/>
            <person name="de Vries R.P."/>
            <person name="Natvig D.O."/>
            <person name="Powell A.J."/>
            <person name="Tsang A."/>
            <person name="Grigoriev I.V."/>
        </authorList>
    </citation>
    <scope>NUCLEOTIDE SEQUENCE [LARGE SCALE GENOMIC DNA]</scope>
    <source>
        <strain evidence="12 13">ATCC 22073</strain>
    </source>
</reference>
<comment type="caution">
    <text evidence="12">The sequence shown here is derived from an EMBL/GenBank/DDBJ whole genome shotgun (WGS) entry which is preliminary data.</text>
</comment>
<evidence type="ECO:0000256" key="6">
    <source>
        <dbReference type="ARBA" id="ARBA00022763"/>
    </source>
</evidence>
<comment type="cofactor">
    <cofactor evidence="1">
        <name>Mn(2+)</name>
        <dbReference type="ChEBI" id="CHEBI:29035"/>
    </cofactor>
</comment>
<evidence type="ECO:0000256" key="5">
    <source>
        <dbReference type="ARBA" id="ARBA00022723"/>
    </source>
</evidence>
<evidence type="ECO:0000256" key="9">
    <source>
        <dbReference type="ARBA" id="ARBA00023204"/>
    </source>
</evidence>
<evidence type="ECO:0000256" key="3">
    <source>
        <dbReference type="ARBA" id="ARBA00004123"/>
    </source>
</evidence>
<dbReference type="InterPro" id="IPR051547">
    <property type="entry name" value="TDP2-like"/>
</dbReference>
<keyword evidence="8" id="KW-0460">Magnesium</keyword>
<dbReference type="RefSeq" id="XP_070864146.1">
    <property type="nucleotide sequence ID" value="XM_071013239.1"/>
</dbReference>
<dbReference type="SUPFAM" id="SSF56219">
    <property type="entry name" value="DNase I-like"/>
    <property type="match status" value="1"/>
</dbReference>
<dbReference type="Proteomes" id="UP001600064">
    <property type="component" value="Unassembled WGS sequence"/>
</dbReference>
<evidence type="ECO:0000313" key="12">
    <source>
        <dbReference type="EMBL" id="KAL2265419.1"/>
    </source>
</evidence>
<keyword evidence="10" id="KW-0539">Nucleus</keyword>
<keyword evidence="13" id="KW-1185">Reference proteome</keyword>
<name>A0ABR4D4Y1_9PEZI</name>
<dbReference type="InterPro" id="IPR036691">
    <property type="entry name" value="Endo/exonu/phosph_ase_sf"/>
</dbReference>